<keyword evidence="3" id="KW-1175">Viral attachment to host cell pilus</keyword>
<reference evidence="6" key="1">
    <citation type="submission" date="2020-09" db="EMBL/GenBank/DDBJ databases">
        <title>Leviviricetes taxonomy.</title>
        <authorList>
            <person name="Stockdale S.R."/>
            <person name="Callanan J."/>
            <person name="Adriaenssens E.M."/>
            <person name="Kuhn J.H."/>
            <person name="Rumnieks J."/>
            <person name="Shkoporov A."/>
            <person name="Draper L.A."/>
            <person name="Ross P."/>
            <person name="Hill C."/>
        </authorList>
    </citation>
    <scope>NUCLEOTIDE SEQUENCE</scope>
</reference>
<evidence type="ECO:0000256" key="4">
    <source>
        <dbReference type="ARBA" id="ARBA00023296"/>
    </source>
</evidence>
<keyword evidence="1" id="KW-0945">Host-virus interaction</keyword>
<dbReference type="GO" id="GO:0039666">
    <property type="term" value="P:virion attachment to host cell pilus"/>
    <property type="evidence" value="ECO:0007669"/>
    <property type="project" value="UniProtKB-KW"/>
</dbReference>
<dbReference type="GeneID" id="80399555"/>
<dbReference type="InterPro" id="IPR005563">
    <property type="entry name" value="A_protein"/>
</dbReference>
<protein>
    <submittedName>
        <fullName evidence="6">Maturation protein</fullName>
    </submittedName>
</protein>
<sequence length="395" mass="44719">MPARTRTYQSPPLKGGRRFRKLFGTWQDQPYPIAPFTFKHVCSDVTGNRDGSNGLTIDKEQYGILPLNGFDSDQNEYQGWYPAGMMVLPAHMATAAPSTNELINMLVTRSNPGRAEVSIPRAVAELRELPSLVRQGGDLYRRYFQSPMRRRDRDRLRHGLQAANDGQGIYLAYEFGVAPIISDMHKLLDFQARFDRRAKELARFFSNGGSKRRLQLGNYSATDTVNNVPVVSGAGGTWYARRTRTTRVDCWGTIRWRPAAGVAIPQTHAQLMHQARRAVLGLGPTQLGDAWDIIPFSWMVDWFADVGNFLHTWNNRIPATMSNICVMRRSTTKFEFERLDHKEVKGGSGYTMRVTKTRHVGSSQAPITLNNNFMSTWRLSIVSALAATRHRRVAR</sequence>
<evidence type="ECO:0000313" key="6">
    <source>
        <dbReference type="EMBL" id="DAD52483.1"/>
    </source>
</evidence>
<name>A0A8S5L4L9_9VIRU</name>
<evidence type="ECO:0000256" key="3">
    <source>
        <dbReference type="ARBA" id="ARBA00023104"/>
    </source>
</evidence>
<dbReference type="Proteomes" id="UP000680672">
    <property type="component" value="Segment"/>
</dbReference>
<keyword evidence="4" id="KW-1160">Virus entry into host cell</keyword>
<dbReference type="Pfam" id="PF03863">
    <property type="entry name" value="Phage_mat-A"/>
    <property type="match status" value="1"/>
</dbReference>
<evidence type="ECO:0000256" key="2">
    <source>
        <dbReference type="ARBA" id="ARBA00022804"/>
    </source>
</evidence>
<keyword evidence="3" id="KW-0946">Virion</keyword>
<dbReference type="KEGG" id="vg:80399555"/>
<dbReference type="EMBL" id="BK014117">
    <property type="protein sequence ID" value="DAD52483.1"/>
    <property type="molecule type" value="Genomic_RNA"/>
</dbReference>
<organism evidence="6 7">
    <name type="scientific">ssRNA phage SRR5467090_12</name>
    <dbReference type="NCBI Taxonomy" id="2786450"/>
    <lineage>
        <taxon>Viruses</taxon>
        <taxon>Riboviria</taxon>
        <taxon>Orthornavirae</taxon>
        <taxon>Lenarviricota</taxon>
        <taxon>Leviviricetes</taxon>
        <taxon>Timlovirales</taxon>
        <taxon>Steitzviridae</taxon>
        <taxon>Alehxovirus</taxon>
        <taxon>Alehxovirus asiovicinum</taxon>
    </lineage>
</organism>
<keyword evidence="2" id="KW-1161">Viral attachment to host cell</keyword>
<proteinExistence type="inferred from homology"/>
<accession>A0A8S5L4L9</accession>
<comment type="similarity">
    <text evidence="5">Belongs to the Leviviricetes maturation protein family.</text>
</comment>
<evidence type="ECO:0000256" key="1">
    <source>
        <dbReference type="ARBA" id="ARBA00022581"/>
    </source>
</evidence>
<evidence type="ECO:0000313" key="7">
    <source>
        <dbReference type="Proteomes" id="UP000680672"/>
    </source>
</evidence>
<gene>
    <name evidence="6" type="primary">SRR5467090_12_1</name>
</gene>
<keyword evidence="7" id="KW-1185">Reference proteome</keyword>
<dbReference type="RefSeq" id="YP_010770282.1">
    <property type="nucleotide sequence ID" value="NC_074220.1"/>
</dbReference>
<evidence type="ECO:0000256" key="5">
    <source>
        <dbReference type="ARBA" id="ARBA00035110"/>
    </source>
</evidence>